<dbReference type="Proteomes" id="UP000198949">
    <property type="component" value="Unassembled WGS sequence"/>
</dbReference>
<dbReference type="InterPro" id="IPR000551">
    <property type="entry name" value="MerR-type_HTH_dom"/>
</dbReference>
<dbReference type="AlphaFoldDB" id="A0A1G7D1K2"/>
<dbReference type="EMBL" id="FNAD01000022">
    <property type="protein sequence ID" value="SDE45391.1"/>
    <property type="molecule type" value="Genomic_DNA"/>
</dbReference>
<dbReference type="Gene3D" id="1.10.1660.10">
    <property type="match status" value="1"/>
</dbReference>
<dbReference type="SMART" id="SM00422">
    <property type="entry name" value="HTH_MERR"/>
    <property type="match status" value="1"/>
</dbReference>
<dbReference type="STRING" id="58114.SAMN05216270_12256"/>
<dbReference type="InterPro" id="IPR047057">
    <property type="entry name" value="MerR_fam"/>
</dbReference>
<accession>A0A1G7D1K2</accession>
<dbReference type="PANTHER" id="PTHR30204">
    <property type="entry name" value="REDOX-CYCLING DRUG-SENSING TRANSCRIPTIONAL ACTIVATOR SOXR"/>
    <property type="match status" value="1"/>
</dbReference>
<name>A0A1G7D1K2_9ACTN</name>
<evidence type="ECO:0000313" key="4">
    <source>
        <dbReference type="Proteomes" id="UP000198949"/>
    </source>
</evidence>
<evidence type="ECO:0000313" key="3">
    <source>
        <dbReference type="EMBL" id="SDE45391.1"/>
    </source>
</evidence>
<dbReference type="GO" id="GO:0003700">
    <property type="term" value="F:DNA-binding transcription factor activity"/>
    <property type="evidence" value="ECO:0007669"/>
    <property type="project" value="InterPro"/>
</dbReference>
<evidence type="ECO:0000259" key="2">
    <source>
        <dbReference type="PROSITE" id="PS50937"/>
    </source>
</evidence>
<dbReference type="InterPro" id="IPR009061">
    <property type="entry name" value="DNA-bd_dom_put_sf"/>
</dbReference>
<dbReference type="SUPFAM" id="SSF46955">
    <property type="entry name" value="Putative DNA-binding domain"/>
    <property type="match status" value="1"/>
</dbReference>
<gene>
    <name evidence="3" type="ORF">SAMN05216270_12256</name>
</gene>
<organism evidence="3 4">
    <name type="scientific">Glycomyces harbinensis</name>
    <dbReference type="NCBI Taxonomy" id="58114"/>
    <lineage>
        <taxon>Bacteria</taxon>
        <taxon>Bacillati</taxon>
        <taxon>Actinomycetota</taxon>
        <taxon>Actinomycetes</taxon>
        <taxon>Glycomycetales</taxon>
        <taxon>Glycomycetaceae</taxon>
        <taxon>Glycomyces</taxon>
    </lineage>
</organism>
<feature type="domain" description="HTH merR-type" evidence="2">
    <location>
        <begin position="1"/>
        <end position="70"/>
    </location>
</feature>
<dbReference type="PANTHER" id="PTHR30204:SF98">
    <property type="entry name" value="HTH-TYPE TRANSCRIPTIONAL REGULATOR ADHR"/>
    <property type="match status" value="1"/>
</dbReference>
<dbReference type="Pfam" id="PF13411">
    <property type="entry name" value="MerR_1"/>
    <property type="match status" value="1"/>
</dbReference>
<proteinExistence type="predicted"/>
<dbReference type="RefSeq" id="WP_091040344.1">
    <property type="nucleotide sequence ID" value="NZ_FNAD01000022.1"/>
</dbReference>
<dbReference type="PROSITE" id="PS50937">
    <property type="entry name" value="HTH_MERR_2"/>
    <property type="match status" value="1"/>
</dbReference>
<keyword evidence="1" id="KW-0238">DNA-binding</keyword>
<reference evidence="4" key="1">
    <citation type="submission" date="2016-10" db="EMBL/GenBank/DDBJ databases">
        <authorList>
            <person name="Varghese N."/>
            <person name="Submissions S."/>
        </authorList>
    </citation>
    <scope>NUCLEOTIDE SEQUENCE [LARGE SCALE GENOMIC DNA]</scope>
    <source>
        <strain evidence="4">CGMCC 4.3516</strain>
    </source>
</reference>
<keyword evidence="4" id="KW-1185">Reference proteome</keyword>
<evidence type="ECO:0000256" key="1">
    <source>
        <dbReference type="ARBA" id="ARBA00023125"/>
    </source>
</evidence>
<protein>
    <submittedName>
        <fullName evidence="3">MerR HTH family regulatory protein</fullName>
    </submittedName>
</protein>
<dbReference type="OrthoDB" id="5242095at2"/>
<sequence>MRIGELSERTGVPAATIKYYLRERLLQPGEHVEGNTVEYGPGHVHRLTLIRALSETAGLSVAQIGEVLTVLARHPESGFQAMGAALAATHRDPKFSLGSEGTSEAAERTVDQLLGEYGWAEVAPPNYRDALVTALTAFYRLGNPDPQEVLGHYADAAAALASADMEAIAEATRIEGVDVEQAVVATVLGETIFAALRRIAHVAASARTQAEQGPSGTMGS</sequence>
<dbReference type="GO" id="GO:0003677">
    <property type="term" value="F:DNA binding"/>
    <property type="evidence" value="ECO:0007669"/>
    <property type="project" value="UniProtKB-KW"/>
</dbReference>